<accession>A0A679JLC1</accession>
<geneLocation type="plasmid" evidence="4">
    <name>1</name>
</geneLocation>
<dbReference type="AlphaFoldDB" id="A0A679JLC1"/>
<sequence length="488" mass="50834">MPNSPAPHTTIPGPCTVVCLHFLGGSAREWEPVAALLDGVARIVALDLPGFGDAAAVSGYSVAAMADHVAAGIAAADPGGRWYLAGHSMGAKVALALARRAEDGAPDLAGLAGLVLLGGSPPSPEPMSDDKRREMMEWISADAETRRRKAGEFVDQNTGSPLGEPLRTRAVEDVLRASPAAWTAWLRDGSREDWSRRIGILRMPAVVVGGTEDADLGAAAQKALMLPHLAHGRLVALDGAGHLLPLERPEAVASLIAGLVSGEPLPKSEAPTVPEPYRALIGSDRVNTRLRAALLARAEPDGSAARPVYLDPVELAQLCAVVDRVLPQDGTGRIDIAAQIEARLAAGTGDGWRFAKLPADGSAYRAALRTLDAAARSVHAAGFLCLDGGEQDAFLQAAAAGEPLSHEVPEDGLDAEEMTLWFEDLRSDAVRIYLAHPASLARIGFSGIGAGGDDAETLPGFVRVGIGDPEPWESSALQKSSTLGETGR</sequence>
<evidence type="ECO:0000313" key="4">
    <source>
        <dbReference type="EMBL" id="CAA2137215.1"/>
    </source>
</evidence>
<gene>
    <name evidence="4" type="primary">menH_2</name>
    <name evidence="4" type="ORF">MBLL_00548</name>
</gene>
<dbReference type="EMBL" id="LR743510">
    <property type="protein sequence ID" value="CAA2137215.1"/>
    <property type="molecule type" value="Genomic_DNA"/>
</dbReference>
<organism evidence="4">
    <name type="scientific">Methylobacterium bullatum</name>
    <dbReference type="NCBI Taxonomy" id="570505"/>
    <lineage>
        <taxon>Bacteria</taxon>
        <taxon>Pseudomonadati</taxon>
        <taxon>Pseudomonadota</taxon>
        <taxon>Alphaproteobacteria</taxon>
        <taxon>Hyphomicrobiales</taxon>
        <taxon>Methylobacteriaceae</taxon>
        <taxon>Methylobacterium</taxon>
    </lineage>
</organism>
<keyword evidence="4" id="KW-0456">Lyase</keyword>
<dbReference type="Pfam" id="PF12697">
    <property type="entry name" value="Abhydrolase_6"/>
    <property type="match status" value="1"/>
</dbReference>
<dbReference type="PANTHER" id="PTHR43798">
    <property type="entry name" value="MONOACYLGLYCEROL LIPASE"/>
    <property type="match status" value="1"/>
</dbReference>
<dbReference type="EC" id="4.2.99.20" evidence="4"/>
<dbReference type="GO" id="GO:0016787">
    <property type="term" value="F:hydrolase activity"/>
    <property type="evidence" value="ECO:0007669"/>
    <property type="project" value="UniProtKB-KW"/>
</dbReference>
<reference evidence="4" key="1">
    <citation type="submission" date="2019-12" db="EMBL/GenBank/DDBJ databases">
        <authorList>
            <person name="Cremers G."/>
        </authorList>
    </citation>
    <scope>NUCLEOTIDE SEQUENCE</scope>
    <source>
        <strain evidence="4">Mbul2</strain>
        <plasmid evidence="4">1</plasmid>
    </source>
</reference>
<feature type="compositionally biased region" description="Polar residues" evidence="2">
    <location>
        <begin position="475"/>
        <end position="488"/>
    </location>
</feature>
<dbReference type="Pfam" id="PF13618">
    <property type="entry name" value="Gluconate_2-dh3"/>
    <property type="match status" value="1"/>
</dbReference>
<evidence type="ECO:0000259" key="3">
    <source>
        <dbReference type="Pfam" id="PF12697"/>
    </source>
</evidence>
<dbReference type="InterPro" id="IPR027056">
    <property type="entry name" value="Gluconate_2DH_su3"/>
</dbReference>
<dbReference type="GO" id="GO:0070205">
    <property type="term" value="F:2-succinyl-6-hydroxy-2,4-cyclohexadiene-1-carboxylate synthase activity"/>
    <property type="evidence" value="ECO:0007669"/>
    <property type="project" value="UniProtKB-EC"/>
</dbReference>
<keyword evidence="4" id="KW-0614">Plasmid</keyword>
<evidence type="ECO:0000256" key="1">
    <source>
        <dbReference type="ARBA" id="ARBA00022801"/>
    </source>
</evidence>
<protein>
    <submittedName>
        <fullName evidence="4">2-succinyl-6-hydroxy-2, 4-cyclohexadiene-1-carboxylate synthase</fullName>
        <ecNumber evidence="4">4.2.99.20</ecNumber>
    </submittedName>
</protein>
<dbReference type="Gene3D" id="3.40.50.1820">
    <property type="entry name" value="alpha/beta hydrolase"/>
    <property type="match status" value="1"/>
</dbReference>
<dbReference type="PANTHER" id="PTHR43798:SF31">
    <property type="entry name" value="AB HYDROLASE SUPERFAMILY PROTEIN YCLE"/>
    <property type="match status" value="1"/>
</dbReference>
<dbReference type="RefSeq" id="WP_339159129.1">
    <property type="nucleotide sequence ID" value="NZ_LR743510.1"/>
</dbReference>
<keyword evidence="1" id="KW-0378">Hydrolase</keyword>
<dbReference type="InterPro" id="IPR029058">
    <property type="entry name" value="AB_hydrolase_fold"/>
</dbReference>
<dbReference type="SUPFAM" id="SSF53474">
    <property type="entry name" value="alpha/beta-Hydrolases"/>
    <property type="match status" value="1"/>
</dbReference>
<dbReference type="GO" id="GO:0016020">
    <property type="term" value="C:membrane"/>
    <property type="evidence" value="ECO:0007669"/>
    <property type="project" value="TreeGrafter"/>
</dbReference>
<feature type="domain" description="AB hydrolase-1" evidence="3">
    <location>
        <begin position="17"/>
        <end position="254"/>
    </location>
</feature>
<evidence type="ECO:0000256" key="2">
    <source>
        <dbReference type="SAM" id="MobiDB-lite"/>
    </source>
</evidence>
<name>A0A679JLC1_9HYPH</name>
<proteinExistence type="predicted"/>
<dbReference type="InterPro" id="IPR050266">
    <property type="entry name" value="AB_hydrolase_sf"/>
</dbReference>
<dbReference type="InterPro" id="IPR000073">
    <property type="entry name" value="AB_hydrolase_1"/>
</dbReference>
<feature type="region of interest" description="Disordered" evidence="2">
    <location>
        <begin position="467"/>
        <end position="488"/>
    </location>
</feature>